<dbReference type="PANTHER" id="PTHR35936:SF19">
    <property type="entry name" value="AMINO-ACID-BINDING PROTEIN YXEM-RELATED"/>
    <property type="match status" value="1"/>
</dbReference>
<evidence type="ECO:0000256" key="3">
    <source>
        <dbReference type="SAM" id="SignalP"/>
    </source>
</evidence>
<dbReference type="RefSeq" id="WP_046520746.1">
    <property type="nucleotide sequence ID" value="NZ_LAVS01000086.1"/>
</dbReference>
<dbReference type="Proteomes" id="UP000276260">
    <property type="component" value="Unassembled WGS sequence"/>
</dbReference>
<evidence type="ECO:0000256" key="1">
    <source>
        <dbReference type="ARBA" id="ARBA00010333"/>
    </source>
</evidence>
<gene>
    <name evidence="5" type="ORF">EIK76_15230</name>
</gene>
<dbReference type="Pfam" id="PF00497">
    <property type="entry name" value="SBP_bac_3"/>
    <property type="match status" value="1"/>
</dbReference>
<dbReference type="InterPro" id="IPR001638">
    <property type="entry name" value="Solute-binding_3/MltF_N"/>
</dbReference>
<keyword evidence="2 3" id="KW-0732">Signal</keyword>
<comment type="similarity">
    <text evidence="1">Belongs to the bacterial solute-binding protein 3 family.</text>
</comment>
<dbReference type="AlphaFoldDB" id="A0A3P3QH56"/>
<dbReference type="EMBL" id="RRCF01000004">
    <property type="protein sequence ID" value="RRJ19780.1"/>
    <property type="molecule type" value="Genomic_DNA"/>
</dbReference>
<evidence type="ECO:0000313" key="5">
    <source>
        <dbReference type="EMBL" id="RRJ19780.1"/>
    </source>
</evidence>
<proteinExistence type="inferred from homology"/>
<organism evidence="5 6">
    <name type="scientific">Rheinheimera mesophila</name>
    <dbReference type="NCBI Taxonomy" id="1547515"/>
    <lineage>
        <taxon>Bacteria</taxon>
        <taxon>Pseudomonadati</taxon>
        <taxon>Pseudomonadota</taxon>
        <taxon>Gammaproteobacteria</taxon>
        <taxon>Chromatiales</taxon>
        <taxon>Chromatiaceae</taxon>
        <taxon>Rheinheimera</taxon>
    </lineage>
</organism>
<dbReference type="PANTHER" id="PTHR35936">
    <property type="entry name" value="MEMBRANE-BOUND LYTIC MUREIN TRANSGLYCOSYLASE F"/>
    <property type="match status" value="1"/>
</dbReference>
<dbReference type="SMART" id="SM00062">
    <property type="entry name" value="PBPb"/>
    <property type="match status" value="1"/>
</dbReference>
<name>A0A3P3QH56_9GAMM</name>
<sequence>MRKRLLSALAATVVLCSVSVQACVLRMAAETDFPPHLILKEQGWQGQSVELLQLLAREVGCELTFINSPWLRSLVQINSGELDVVSHLSYSEARKSDFAFIGPHHIESIWLIGDPDTLPRISTLQDLSQDVDLGRIAELNGAYYGEEFELLKQSPFFARQLVSISSIQDKLALLEAGRVNAILEDVSVLQYWQTHQYKNAKKYQPLVLVYQSPVYFGFSKRTLSKAMLVKLQQAWKKLHEQGLIDRTVQRYQRKNITTLTPSSRL</sequence>
<feature type="chain" id="PRO_5018604645" evidence="3">
    <location>
        <begin position="23"/>
        <end position="265"/>
    </location>
</feature>
<dbReference type="Gene3D" id="3.40.190.10">
    <property type="entry name" value="Periplasmic binding protein-like II"/>
    <property type="match status" value="2"/>
</dbReference>
<evidence type="ECO:0000256" key="2">
    <source>
        <dbReference type="ARBA" id="ARBA00022729"/>
    </source>
</evidence>
<keyword evidence="6" id="KW-1185">Reference proteome</keyword>
<accession>A0A3P3QH56</accession>
<evidence type="ECO:0000259" key="4">
    <source>
        <dbReference type="SMART" id="SM00062"/>
    </source>
</evidence>
<protein>
    <submittedName>
        <fullName evidence="5">Amino acid ABC transporter substrate-binding protein</fullName>
    </submittedName>
</protein>
<comment type="caution">
    <text evidence="5">The sequence shown here is derived from an EMBL/GenBank/DDBJ whole genome shotgun (WGS) entry which is preliminary data.</text>
</comment>
<feature type="signal peptide" evidence="3">
    <location>
        <begin position="1"/>
        <end position="22"/>
    </location>
</feature>
<dbReference type="OrthoDB" id="9768183at2"/>
<feature type="domain" description="Solute-binding protein family 3/N-terminal" evidence="4">
    <location>
        <begin position="24"/>
        <end position="255"/>
    </location>
</feature>
<dbReference type="PROSITE" id="PS51257">
    <property type="entry name" value="PROKAR_LIPOPROTEIN"/>
    <property type="match status" value="1"/>
</dbReference>
<reference evidence="5 6" key="1">
    <citation type="submission" date="2018-11" db="EMBL/GenBank/DDBJ databases">
        <title>Draft genome analysis of Rheinheimera mesophila isolated from an industrial waste site.</title>
        <authorList>
            <person name="Yu Q."/>
            <person name="Qi Y."/>
            <person name="Zhang H."/>
            <person name="Lu Y."/>
            <person name="Pu J."/>
        </authorList>
    </citation>
    <scope>NUCLEOTIDE SEQUENCE [LARGE SCALE GENOMIC DNA]</scope>
    <source>
        <strain evidence="5 6">IITR13</strain>
    </source>
</reference>
<evidence type="ECO:0000313" key="6">
    <source>
        <dbReference type="Proteomes" id="UP000276260"/>
    </source>
</evidence>
<dbReference type="SUPFAM" id="SSF53850">
    <property type="entry name" value="Periplasmic binding protein-like II"/>
    <property type="match status" value="1"/>
</dbReference>